<dbReference type="Proteomes" id="UP000095751">
    <property type="component" value="Unassembled WGS sequence"/>
</dbReference>
<keyword evidence="1" id="KW-0812">Transmembrane</keyword>
<dbReference type="OrthoDB" id="54382at2759"/>
<keyword evidence="1" id="KW-0472">Membrane</keyword>
<evidence type="ECO:0000313" key="2">
    <source>
        <dbReference type="EMBL" id="OEU11249.1"/>
    </source>
</evidence>
<organism evidence="2 3">
    <name type="scientific">Fragilariopsis cylindrus CCMP1102</name>
    <dbReference type="NCBI Taxonomy" id="635003"/>
    <lineage>
        <taxon>Eukaryota</taxon>
        <taxon>Sar</taxon>
        <taxon>Stramenopiles</taxon>
        <taxon>Ochrophyta</taxon>
        <taxon>Bacillariophyta</taxon>
        <taxon>Bacillariophyceae</taxon>
        <taxon>Bacillariophycidae</taxon>
        <taxon>Bacillariales</taxon>
        <taxon>Bacillariaceae</taxon>
        <taxon>Fragilariopsis</taxon>
    </lineage>
</organism>
<evidence type="ECO:0000256" key="1">
    <source>
        <dbReference type="SAM" id="Phobius"/>
    </source>
</evidence>
<accession>A0A1E7EZJ0</accession>
<evidence type="ECO:0000313" key="3">
    <source>
        <dbReference type="Proteomes" id="UP000095751"/>
    </source>
</evidence>
<reference evidence="2 3" key="1">
    <citation type="submission" date="2016-09" db="EMBL/GenBank/DDBJ databases">
        <title>Extensive genetic diversity and differential bi-allelic expression allows diatom success in the polar Southern Ocean.</title>
        <authorList>
            <consortium name="DOE Joint Genome Institute"/>
            <person name="Mock T."/>
            <person name="Otillar R.P."/>
            <person name="Strauss J."/>
            <person name="Dupont C."/>
            <person name="Frickenhaus S."/>
            <person name="Maumus F."/>
            <person name="Mcmullan M."/>
            <person name="Sanges R."/>
            <person name="Schmutz J."/>
            <person name="Toseland A."/>
            <person name="Valas R."/>
            <person name="Veluchamy A."/>
            <person name="Ward B.J."/>
            <person name="Allen A."/>
            <person name="Barry K."/>
            <person name="Falciatore A."/>
            <person name="Ferrante M."/>
            <person name="Fortunato A.E."/>
            <person name="Gloeckner G."/>
            <person name="Gruber A."/>
            <person name="Hipkin R."/>
            <person name="Janech M."/>
            <person name="Kroth P."/>
            <person name="Leese F."/>
            <person name="Lindquist E."/>
            <person name="Lyon B.R."/>
            <person name="Martin J."/>
            <person name="Mayer C."/>
            <person name="Parker M."/>
            <person name="Quesneville H."/>
            <person name="Raymond J."/>
            <person name="Uhlig C."/>
            <person name="Valentin K.U."/>
            <person name="Worden A.Z."/>
            <person name="Armbrust E.V."/>
            <person name="Bowler C."/>
            <person name="Green B."/>
            <person name="Moulton V."/>
            <person name="Van Oosterhout C."/>
            <person name="Grigoriev I."/>
        </authorList>
    </citation>
    <scope>NUCLEOTIDE SEQUENCE [LARGE SCALE GENOMIC DNA]</scope>
    <source>
        <strain evidence="2 3">CCMP1102</strain>
    </source>
</reference>
<gene>
    <name evidence="2" type="ORF">FRACYDRAFT_246362</name>
</gene>
<protein>
    <submittedName>
        <fullName evidence="2">Uncharacterized protein</fullName>
    </submittedName>
</protein>
<dbReference type="InParanoid" id="A0A1E7EZJ0"/>
<sequence>MIVQGFVFNINSNNKQPQQLIRDHRLQRHNNNFPSSSSSSSVSWCSNNSPIIMSSSLRDDNDSNNDDDKDDFIVTSTVSTIVEQKKEIDIDIVDAVFRGKSKSNSKINNNNQEDNDNNDLPVLTRINNFLNQSFFDPEKYDDDDDSFFGKFARLIKNDYEFFETVYVGCFFIILIIITQDVLRAQMHTHTRF</sequence>
<dbReference type="AlphaFoldDB" id="A0A1E7EZJ0"/>
<feature type="transmembrane region" description="Helical" evidence="1">
    <location>
        <begin position="164"/>
        <end position="182"/>
    </location>
</feature>
<keyword evidence="3" id="KW-1185">Reference proteome</keyword>
<keyword evidence="1" id="KW-1133">Transmembrane helix</keyword>
<dbReference type="KEGG" id="fcy:FRACYDRAFT_246362"/>
<dbReference type="EMBL" id="KV784369">
    <property type="protein sequence ID" value="OEU11249.1"/>
    <property type="molecule type" value="Genomic_DNA"/>
</dbReference>
<proteinExistence type="predicted"/>
<name>A0A1E7EZJ0_9STRA</name>